<dbReference type="KEGG" id="aori:SD37_10530"/>
<sequence length="176" mass="18826">MHQPIVVDSVEALPELPPYVERDHDRHLRGLMSDLATSTLVVLTGESSSGKTRTAMEAVRVCLPDWPVHKPRGLPQLSVLTPRSPAVVWLSGDVAGLGEITGQHHSRGGSPDVVDQRPFVRRGTAFILDQDRTPGAVGAVGAVAVIPCPSGVRAAFNGWLLHFPGSHIAWQAAATW</sequence>
<dbReference type="EMBL" id="CP016174">
    <property type="protein sequence ID" value="ANN16032.1"/>
    <property type="molecule type" value="Genomic_DNA"/>
</dbReference>
<dbReference type="RefSeq" id="WP_044851036.1">
    <property type="nucleotide sequence ID" value="NZ_CP016174.1"/>
</dbReference>
<keyword evidence="2" id="KW-1185">Reference proteome</keyword>
<name>A0A193BUY9_AMYOR</name>
<dbReference type="STRING" id="31958.SD37_10530"/>
<proteinExistence type="predicted"/>
<dbReference type="Proteomes" id="UP000093695">
    <property type="component" value="Chromosome"/>
</dbReference>
<evidence type="ECO:0000313" key="1">
    <source>
        <dbReference type="EMBL" id="ANN16032.1"/>
    </source>
</evidence>
<gene>
    <name evidence="1" type="ORF">SD37_10530</name>
</gene>
<accession>A0A193BUY9</accession>
<protein>
    <submittedName>
        <fullName evidence="1">Uncharacterized protein</fullName>
    </submittedName>
</protein>
<reference evidence="1 2" key="1">
    <citation type="journal article" date="2015" name="Genome Announc.">
        <title>Draft Genome Sequence of Norvancomycin-Producing Strain Amycolatopsis orientalis CPCC200066.</title>
        <authorList>
            <person name="Lei X."/>
            <person name="Yuan F."/>
            <person name="Shi Y."/>
            <person name="Li X."/>
            <person name="Wang L."/>
            <person name="Hong B."/>
        </authorList>
    </citation>
    <scope>NUCLEOTIDE SEQUENCE [LARGE SCALE GENOMIC DNA]</scope>
    <source>
        <strain evidence="1 2">B-37</strain>
    </source>
</reference>
<dbReference type="AlphaFoldDB" id="A0A193BUY9"/>
<organism evidence="1 2">
    <name type="scientific">Amycolatopsis orientalis</name>
    <name type="common">Nocardia orientalis</name>
    <dbReference type="NCBI Taxonomy" id="31958"/>
    <lineage>
        <taxon>Bacteria</taxon>
        <taxon>Bacillati</taxon>
        <taxon>Actinomycetota</taxon>
        <taxon>Actinomycetes</taxon>
        <taxon>Pseudonocardiales</taxon>
        <taxon>Pseudonocardiaceae</taxon>
        <taxon>Amycolatopsis</taxon>
    </lineage>
</organism>
<evidence type="ECO:0000313" key="2">
    <source>
        <dbReference type="Proteomes" id="UP000093695"/>
    </source>
</evidence>